<name>A0AAW4RJ47_XANCI</name>
<reference evidence="1" key="1">
    <citation type="submission" date="2015-12" db="EMBL/GenBank/DDBJ databases">
        <authorList>
            <person name="Bansal K."/>
            <person name="Midha S."/>
            <person name="Patil P.B."/>
        </authorList>
    </citation>
    <scope>NUCLEOTIDE SEQUENCE</scope>
    <source>
        <strain evidence="1">LMG867</strain>
    </source>
</reference>
<dbReference type="AlphaFoldDB" id="A0AAW4RJ47"/>
<proteinExistence type="predicted"/>
<evidence type="ECO:0000313" key="2">
    <source>
        <dbReference type="Proteomes" id="UP000825388"/>
    </source>
</evidence>
<gene>
    <name evidence="1" type="ORF">Xseb_04135</name>
</gene>
<dbReference type="RefSeq" id="WP_089112168.1">
    <property type="nucleotide sequence ID" value="NZ_LOKL01000002.1"/>
</dbReference>
<dbReference type="Proteomes" id="UP000825388">
    <property type="component" value="Unassembled WGS sequence"/>
</dbReference>
<organism evidence="1 2">
    <name type="scientific">Xanthomonas citri pv. sesbaniae</name>
    <dbReference type="NCBI Taxonomy" id="473425"/>
    <lineage>
        <taxon>Bacteria</taxon>
        <taxon>Pseudomonadati</taxon>
        <taxon>Pseudomonadota</taxon>
        <taxon>Gammaproteobacteria</taxon>
        <taxon>Lysobacterales</taxon>
        <taxon>Lysobacteraceae</taxon>
        <taxon>Xanthomonas</taxon>
    </lineage>
</organism>
<evidence type="ECO:0000313" key="1">
    <source>
        <dbReference type="EMBL" id="MBZ3922878.1"/>
    </source>
</evidence>
<sequence length="85" mass="9351">MPLKPIVREALLAAYQTPDHTLRRTSEGFRGAAGRTFTRRAINWLEESNLANFDQRDFPSTITLNPRGIAQAQQLIAPCAQAGAA</sequence>
<protein>
    <submittedName>
        <fullName evidence="1">Uncharacterized protein</fullName>
    </submittedName>
</protein>
<comment type="caution">
    <text evidence="1">The sequence shown here is derived from an EMBL/GenBank/DDBJ whole genome shotgun (WGS) entry which is preliminary data.</text>
</comment>
<dbReference type="EMBL" id="LOKL01000002">
    <property type="protein sequence ID" value="MBZ3922878.1"/>
    <property type="molecule type" value="Genomic_DNA"/>
</dbReference>
<accession>A0AAW4RJ47</accession>